<dbReference type="GO" id="GO:0000156">
    <property type="term" value="F:phosphorelay response regulator activity"/>
    <property type="evidence" value="ECO:0007669"/>
    <property type="project" value="TreeGrafter"/>
</dbReference>
<dbReference type="Proteomes" id="UP001196509">
    <property type="component" value="Unassembled WGS sequence"/>
</dbReference>
<dbReference type="Gene3D" id="1.10.10.10">
    <property type="entry name" value="Winged helix-like DNA-binding domain superfamily/Winged helix DNA-binding domain"/>
    <property type="match status" value="1"/>
</dbReference>
<evidence type="ECO:0000256" key="11">
    <source>
        <dbReference type="PROSITE-ProRule" id="PRU01091"/>
    </source>
</evidence>
<feature type="modified residue" description="4-aspartylphosphate" evidence="10">
    <location>
        <position position="56"/>
    </location>
</feature>
<dbReference type="GO" id="GO:0005829">
    <property type="term" value="C:cytosol"/>
    <property type="evidence" value="ECO:0007669"/>
    <property type="project" value="TreeGrafter"/>
</dbReference>
<gene>
    <name evidence="14" type="ORF">K1W69_21480</name>
</gene>
<evidence type="ECO:0000256" key="6">
    <source>
        <dbReference type="ARBA" id="ARBA00023125"/>
    </source>
</evidence>
<comment type="subcellular location">
    <subcellularLocation>
        <location evidence="1">Cytoplasm</location>
    </subcellularLocation>
</comment>
<keyword evidence="7" id="KW-0010">Activator</keyword>
<dbReference type="InterPro" id="IPR001789">
    <property type="entry name" value="Sig_transdc_resp-reg_receiver"/>
</dbReference>
<dbReference type="EMBL" id="JAICBX010000004">
    <property type="protein sequence ID" value="MBW8639780.1"/>
    <property type="molecule type" value="Genomic_DNA"/>
</dbReference>
<evidence type="ECO:0000313" key="14">
    <source>
        <dbReference type="EMBL" id="MBW8639780.1"/>
    </source>
</evidence>
<dbReference type="RefSeq" id="WP_220230485.1">
    <property type="nucleotide sequence ID" value="NZ_JAICBX010000004.1"/>
</dbReference>
<evidence type="ECO:0000256" key="10">
    <source>
        <dbReference type="PROSITE-ProRule" id="PRU00169"/>
    </source>
</evidence>
<evidence type="ECO:0000256" key="9">
    <source>
        <dbReference type="ARBA" id="ARBA00067337"/>
    </source>
</evidence>
<protein>
    <recommendedName>
        <fullName evidence="9">Regulatory protein VirG</fullName>
    </recommendedName>
</protein>
<reference evidence="14" key="1">
    <citation type="submission" date="2021-08" db="EMBL/GenBank/DDBJ databases">
        <title>Hoeflea bacterium WL0058 sp. nov., isolated from the sediment.</title>
        <authorList>
            <person name="Wang L."/>
            <person name="Zhang D."/>
        </authorList>
    </citation>
    <scope>NUCLEOTIDE SEQUENCE</scope>
    <source>
        <strain evidence="14">WL0058</strain>
    </source>
</reference>
<sequence length="242" mass="26775">MSDMAPHILVVDDHRDIRESLARYLKRSGMRASTADSAAQARKVMKAAVIDLVVLDIMMPGEDGLSLCRHLVASDATPVILLTAMAEDTDRVVGLEIGADDYVTKPFNPRELLARIKAVLRRASLAPKERDPVSSEKLGFGDWVLDMAQRHLVGGDGVITPLSTGEFQLLVAFLKRPRMVLSRDQLLDLTTGRAANMFDRSIDNQVSRLRRKIEQDPKNPVLIKTVWGGGYSFTADVVEPDR</sequence>
<organism evidence="14 15">
    <name type="scientific">Flavimaribacter sediminis</name>
    <dbReference type="NCBI Taxonomy" id="2865987"/>
    <lineage>
        <taxon>Bacteria</taxon>
        <taxon>Pseudomonadati</taxon>
        <taxon>Pseudomonadota</taxon>
        <taxon>Alphaproteobacteria</taxon>
        <taxon>Hyphomicrobiales</taxon>
        <taxon>Rhizobiaceae</taxon>
        <taxon>Flavimaribacter</taxon>
    </lineage>
</organism>
<dbReference type="GO" id="GO:0000976">
    <property type="term" value="F:transcription cis-regulatory region binding"/>
    <property type="evidence" value="ECO:0007669"/>
    <property type="project" value="TreeGrafter"/>
</dbReference>
<keyword evidence="8" id="KW-0804">Transcription</keyword>
<dbReference type="SUPFAM" id="SSF52172">
    <property type="entry name" value="CheY-like"/>
    <property type="match status" value="1"/>
</dbReference>
<dbReference type="AlphaFoldDB" id="A0AAE2ZS16"/>
<keyword evidence="5" id="KW-0805">Transcription regulation</keyword>
<evidence type="ECO:0000259" key="13">
    <source>
        <dbReference type="PROSITE" id="PS51755"/>
    </source>
</evidence>
<dbReference type="InterPro" id="IPR001867">
    <property type="entry name" value="OmpR/PhoB-type_DNA-bd"/>
</dbReference>
<name>A0AAE2ZS16_9HYPH</name>
<dbReference type="GO" id="GO:0006355">
    <property type="term" value="P:regulation of DNA-templated transcription"/>
    <property type="evidence" value="ECO:0007669"/>
    <property type="project" value="InterPro"/>
</dbReference>
<feature type="DNA-binding region" description="OmpR/PhoB-type" evidence="11">
    <location>
        <begin position="135"/>
        <end position="235"/>
    </location>
</feature>
<accession>A0AAE2ZS16</accession>
<feature type="domain" description="OmpR/PhoB-type" evidence="13">
    <location>
        <begin position="135"/>
        <end position="235"/>
    </location>
</feature>
<dbReference type="InterPro" id="IPR036388">
    <property type="entry name" value="WH-like_DNA-bd_sf"/>
</dbReference>
<dbReference type="InterPro" id="IPR039420">
    <property type="entry name" value="WalR-like"/>
</dbReference>
<keyword evidence="4" id="KW-0902">Two-component regulatory system</keyword>
<evidence type="ECO:0000256" key="4">
    <source>
        <dbReference type="ARBA" id="ARBA00023012"/>
    </source>
</evidence>
<evidence type="ECO:0000313" key="15">
    <source>
        <dbReference type="Proteomes" id="UP001196509"/>
    </source>
</evidence>
<evidence type="ECO:0000256" key="8">
    <source>
        <dbReference type="ARBA" id="ARBA00023163"/>
    </source>
</evidence>
<evidence type="ECO:0000256" key="5">
    <source>
        <dbReference type="ARBA" id="ARBA00023015"/>
    </source>
</evidence>
<dbReference type="Pfam" id="PF00072">
    <property type="entry name" value="Response_reg"/>
    <property type="match status" value="1"/>
</dbReference>
<proteinExistence type="predicted"/>
<dbReference type="InterPro" id="IPR016032">
    <property type="entry name" value="Sig_transdc_resp-reg_C-effctor"/>
</dbReference>
<dbReference type="SMART" id="SM00862">
    <property type="entry name" value="Trans_reg_C"/>
    <property type="match status" value="1"/>
</dbReference>
<dbReference type="SUPFAM" id="SSF46894">
    <property type="entry name" value="C-terminal effector domain of the bipartite response regulators"/>
    <property type="match status" value="1"/>
</dbReference>
<keyword evidence="15" id="KW-1185">Reference proteome</keyword>
<evidence type="ECO:0000256" key="3">
    <source>
        <dbReference type="ARBA" id="ARBA00022553"/>
    </source>
</evidence>
<keyword evidence="2" id="KW-0963">Cytoplasm</keyword>
<dbReference type="GO" id="GO:0032993">
    <property type="term" value="C:protein-DNA complex"/>
    <property type="evidence" value="ECO:0007669"/>
    <property type="project" value="TreeGrafter"/>
</dbReference>
<feature type="domain" description="Response regulatory" evidence="12">
    <location>
        <begin position="7"/>
        <end position="120"/>
    </location>
</feature>
<dbReference type="FunFam" id="1.10.10.10:FF:000099">
    <property type="entry name" value="Two-component system response regulator TorR"/>
    <property type="match status" value="1"/>
</dbReference>
<dbReference type="Gene3D" id="3.40.50.2300">
    <property type="match status" value="1"/>
</dbReference>
<comment type="caution">
    <text evidence="14">The sequence shown here is derived from an EMBL/GenBank/DDBJ whole genome shotgun (WGS) entry which is preliminary data.</text>
</comment>
<dbReference type="FunFam" id="3.40.50.2300:FF:000001">
    <property type="entry name" value="DNA-binding response regulator PhoB"/>
    <property type="match status" value="1"/>
</dbReference>
<dbReference type="PANTHER" id="PTHR48111:SF4">
    <property type="entry name" value="DNA-BINDING DUAL TRANSCRIPTIONAL REGULATOR OMPR"/>
    <property type="match status" value="1"/>
</dbReference>
<dbReference type="InterPro" id="IPR011006">
    <property type="entry name" value="CheY-like_superfamily"/>
</dbReference>
<evidence type="ECO:0000259" key="12">
    <source>
        <dbReference type="PROSITE" id="PS50110"/>
    </source>
</evidence>
<keyword evidence="6 11" id="KW-0238">DNA-binding</keyword>
<evidence type="ECO:0000256" key="1">
    <source>
        <dbReference type="ARBA" id="ARBA00004496"/>
    </source>
</evidence>
<keyword evidence="3 10" id="KW-0597">Phosphoprotein</keyword>
<dbReference type="PROSITE" id="PS50110">
    <property type="entry name" value="RESPONSE_REGULATORY"/>
    <property type="match status" value="1"/>
</dbReference>
<dbReference type="Gene3D" id="6.10.250.690">
    <property type="match status" value="1"/>
</dbReference>
<dbReference type="SMART" id="SM00448">
    <property type="entry name" value="REC"/>
    <property type="match status" value="1"/>
</dbReference>
<dbReference type="PROSITE" id="PS51755">
    <property type="entry name" value="OMPR_PHOB"/>
    <property type="match status" value="1"/>
</dbReference>
<dbReference type="CDD" id="cd00383">
    <property type="entry name" value="trans_reg_C"/>
    <property type="match status" value="1"/>
</dbReference>
<evidence type="ECO:0000256" key="2">
    <source>
        <dbReference type="ARBA" id="ARBA00022490"/>
    </source>
</evidence>
<dbReference type="PANTHER" id="PTHR48111">
    <property type="entry name" value="REGULATOR OF RPOS"/>
    <property type="match status" value="1"/>
</dbReference>
<dbReference type="Pfam" id="PF00486">
    <property type="entry name" value="Trans_reg_C"/>
    <property type="match status" value="1"/>
</dbReference>
<evidence type="ECO:0000256" key="7">
    <source>
        <dbReference type="ARBA" id="ARBA00023159"/>
    </source>
</evidence>